<comment type="caution">
    <text evidence="4">The sequence shown here is derived from an EMBL/GenBank/DDBJ whole genome shotgun (WGS) entry which is preliminary data.</text>
</comment>
<proteinExistence type="predicted"/>
<evidence type="ECO:0000313" key="4">
    <source>
        <dbReference type="EMBL" id="KAK5817757.1"/>
    </source>
</evidence>
<keyword evidence="1" id="KW-0863">Zinc-finger</keyword>
<evidence type="ECO:0000313" key="5">
    <source>
        <dbReference type="Proteomes" id="UP001358586"/>
    </source>
</evidence>
<organism evidence="4 5">
    <name type="scientific">Gossypium arboreum</name>
    <name type="common">Tree cotton</name>
    <name type="synonym">Gossypium nanking</name>
    <dbReference type="NCBI Taxonomy" id="29729"/>
    <lineage>
        <taxon>Eukaryota</taxon>
        <taxon>Viridiplantae</taxon>
        <taxon>Streptophyta</taxon>
        <taxon>Embryophyta</taxon>
        <taxon>Tracheophyta</taxon>
        <taxon>Spermatophyta</taxon>
        <taxon>Magnoliopsida</taxon>
        <taxon>eudicotyledons</taxon>
        <taxon>Gunneridae</taxon>
        <taxon>Pentapetalae</taxon>
        <taxon>rosids</taxon>
        <taxon>malvids</taxon>
        <taxon>Malvales</taxon>
        <taxon>Malvaceae</taxon>
        <taxon>Malvoideae</taxon>
        <taxon>Gossypium</taxon>
    </lineage>
</organism>
<dbReference type="InterPro" id="IPR025836">
    <property type="entry name" value="Zn_knuckle_CX2CX4HX4C"/>
</dbReference>
<feature type="compositionally biased region" description="Polar residues" evidence="2">
    <location>
        <begin position="130"/>
        <end position="140"/>
    </location>
</feature>
<dbReference type="InterPro" id="IPR040256">
    <property type="entry name" value="At4g02000-like"/>
</dbReference>
<dbReference type="PROSITE" id="PS50158">
    <property type="entry name" value="ZF_CCHC"/>
    <property type="match status" value="1"/>
</dbReference>
<feature type="domain" description="CCHC-type" evidence="3">
    <location>
        <begin position="64"/>
        <end position="79"/>
    </location>
</feature>
<name>A0ABR0P961_GOSAR</name>
<reference evidence="4 5" key="1">
    <citation type="submission" date="2023-03" db="EMBL/GenBank/DDBJ databases">
        <title>WGS of Gossypium arboreum.</title>
        <authorList>
            <person name="Yu D."/>
        </authorList>
    </citation>
    <scope>NUCLEOTIDE SEQUENCE [LARGE SCALE GENOMIC DNA]</scope>
    <source>
        <tissue evidence="4">Leaf</tissue>
    </source>
</reference>
<evidence type="ECO:0000256" key="2">
    <source>
        <dbReference type="SAM" id="MobiDB-lite"/>
    </source>
</evidence>
<accession>A0ABR0P961</accession>
<dbReference type="Pfam" id="PF14392">
    <property type="entry name" value="zf-CCHC_4"/>
    <property type="match status" value="1"/>
</dbReference>
<dbReference type="InterPro" id="IPR001878">
    <property type="entry name" value="Znf_CCHC"/>
</dbReference>
<dbReference type="EMBL" id="JARKNE010000007">
    <property type="protein sequence ID" value="KAK5817757.1"/>
    <property type="molecule type" value="Genomic_DNA"/>
</dbReference>
<feature type="region of interest" description="Disordered" evidence="2">
    <location>
        <begin position="128"/>
        <end position="179"/>
    </location>
</feature>
<dbReference type="PANTHER" id="PTHR31286">
    <property type="entry name" value="GLYCINE-RICH CELL WALL STRUCTURAL PROTEIN 1.8-LIKE"/>
    <property type="match status" value="1"/>
</dbReference>
<dbReference type="PANTHER" id="PTHR31286:SF178">
    <property type="entry name" value="DUF4283 DOMAIN-CONTAINING PROTEIN"/>
    <property type="match status" value="1"/>
</dbReference>
<feature type="compositionally biased region" description="Basic and acidic residues" evidence="2">
    <location>
        <begin position="141"/>
        <end position="158"/>
    </location>
</feature>
<protein>
    <recommendedName>
        <fullName evidence="3">CCHC-type domain-containing protein</fullName>
    </recommendedName>
</protein>
<evidence type="ECO:0000256" key="1">
    <source>
        <dbReference type="PROSITE-ProRule" id="PRU00047"/>
    </source>
</evidence>
<feature type="compositionally biased region" description="Basic and acidic residues" evidence="2">
    <location>
        <begin position="169"/>
        <end position="179"/>
    </location>
</feature>
<sequence>MEEYDFNLSSFWVRILNMPVELMDRKMAMEVGNAIGEVLAIDWRDRENREIVCAIRYEQLPRFCYICGLIGHTTQKCEKEEANRKFHKSEFEYGNWLKVSLGITNQDRGLLRNGIELIKEFKGTERELSGRSSSGVGTNELNEKIKMERVKNTEDESKSSTPRKIGFKNTERWNRKNEG</sequence>
<keyword evidence="5" id="KW-1185">Reference proteome</keyword>
<dbReference type="Proteomes" id="UP001358586">
    <property type="component" value="Chromosome 7"/>
</dbReference>
<evidence type="ECO:0000259" key="3">
    <source>
        <dbReference type="PROSITE" id="PS50158"/>
    </source>
</evidence>
<keyword evidence="1" id="KW-0862">Zinc</keyword>
<keyword evidence="1" id="KW-0479">Metal-binding</keyword>
<gene>
    <name evidence="4" type="ORF">PVK06_022685</name>
</gene>